<protein>
    <submittedName>
        <fullName evidence="1">Uncharacterized protein</fullName>
    </submittedName>
</protein>
<reference evidence="1 2" key="1">
    <citation type="submission" date="2020-10" db="EMBL/GenBank/DDBJ databases">
        <title>Plant Genome Project.</title>
        <authorList>
            <person name="Zhang R.-G."/>
        </authorList>
    </citation>
    <scope>NUCLEOTIDE SEQUENCE [LARGE SCALE GENOMIC DNA]</scope>
    <source>
        <strain evidence="1">FAFU-HL-1</strain>
        <tissue evidence="1">Leaf</tissue>
    </source>
</reference>
<name>A0A835JAB2_9ROSI</name>
<dbReference type="Proteomes" id="UP000657918">
    <property type="component" value="Chromosome 16"/>
</dbReference>
<accession>A0A835JAB2</accession>
<keyword evidence="2" id="KW-1185">Reference proteome</keyword>
<proteinExistence type="predicted"/>
<gene>
    <name evidence="1" type="ORF">SADUNF_Sadunf16G0178600</name>
</gene>
<evidence type="ECO:0000313" key="2">
    <source>
        <dbReference type="Proteomes" id="UP000657918"/>
    </source>
</evidence>
<comment type="caution">
    <text evidence="1">The sequence shown here is derived from an EMBL/GenBank/DDBJ whole genome shotgun (WGS) entry which is preliminary data.</text>
</comment>
<dbReference type="AlphaFoldDB" id="A0A835JAB2"/>
<evidence type="ECO:0000313" key="1">
    <source>
        <dbReference type="EMBL" id="KAF9665952.1"/>
    </source>
</evidence>
<sequence length="64" mass="7569">MEENKIGLKKQQTNRWERCSGNRVLGFRSLKKRFNDVGFAIKFKILDLVKINNFFRESGYNGVE</sequence>
<organism evidence="1 2">
    <name type="scientific">Salix dunnii</name>
    <dbReference type="NCBI Taxonomy" id="1413687"/>
    <lineage>
        <taxon>Eukaryota</taxon>
        <taxon>Viridiplantae</taxon>
        <taxon>Streptophyta</taxon>
        <taxon>Embryophyta</taxon>
        <taxon>Tracheophyta</taxon>
        <taxon>Spermatophyta</taxon>
        <taxon>Magnoliopsida</taxon>
        <taxon>eudicotyledons</taxon>
        <taxon>Gunneridae</taxon>
        <taxon>Pentapetalae</taxon>
        <taxon>rosids</taxon>
        <taxon>fabids</taxon>
        <taxon>Malpighiales</taxon>
        <taxon>Salicaceae</taxon>
        <taxon>Saliceae</taxon>
        <taxon>Salix</taxon>
    </lineage>
</organism>
<dbReference type="EMBL" id="JADGMS010000016">
    <property type="protein sequence ID" value="KAF9665952.1"/>
    <property type="molecule type" value="Genomic_DNA"/>
</dbReference>